<keyword evidence="3" id="KW-1185">Reference proteome</keyword>
<organism evidence="2 3">
    <name type="scientific">Brachybacterium nesterenkovii</name>
    <dbReference type="NCBI Taxonomy" id="47847"/>
    <lineage>
        <taxon>Bacteria</taxon>
        <taxon>Bacillati</taxon>
        <taxon>Actinomycetota</taxon>
        <taxon>Actinomycetes</taxon>
        <taxon>Micrococcales</taxon>
        <taxon>Dermabacteraceae</taxon>
        <taxon>Brachybacterium</taxon>
    </lineage>
</organism>
<reference evidence="2 3" key="1">
    <citation type="submission" date="2017-02" db="EMBL/GenBank/DDBJ databases">
        <authorList>
            <person name="Peterson S.W."/>
        </authorList>
    </citation>
    <scope>NUCLEOTIDE SEQUENCE [LARGE SCALE GENOMIC DNA]</scope>
    <source>
        <strain evidence="2 3">CIP104813</strain>
    </source>
</reference>
<protein>
    <submittedName>
        <fullName evidence="2">Uncharacterized protein</fullName>
    </submittedName>
</protein>
<dbReference type="AlphaFoldDB" id="A0A1X6X371"/>
<proteinExistence type="predicted"/>
<dbReference type="EMBL" id="FWFG01000081">
    <property type="protein sequence ID" value="SLM93150.1"/>
    <property type="molecule type" value="Genomic_DNA"/>
</dbReference>
<accession>A0A1X6X371</accession>
<feature type="region of interest" description="Disordered" evidence="1">
    <location>
        <begin position="1"/>
        <end position="45"/>
    </location>
</feature>
<dbReference type="Proteomes" id="UP000195981">
    <property type="component" value="Unassembled WGS sequence"/>
</dbReference>
<evidence type="ECO:0000313" key="2">
    <source>
        <dbReference type="EMBL" id="SLM93150.1"/>
    </source>
</evidence>
<gene>
    <name evidence="2" type="ORF">FM110_09425</name>
</gene>
<evidence type="ECO:0000313" key="3">
    <source>
        <dbReference type="Proteomes" id="UP000195981"/>
    </source>
</evidence>
<sequence>MGPGRPCVRVGDSRQGSRLRGTGLGAPAGQQGRRTGDQFCSNAAR</sequence>
<name>A0A1X6X371_9MICO</name>
<evidence type="ECO:0000256" key="1">
    <source>
        <dbReference type="SAM" id="MobiDB-lite"/>
    </source>
</evidence>